<keyword evidence="3" id="KW-1185">Reference proteome</keyword>
<evidence type="ECO:0000313" key="2">
    <source>
        <dbReference type="EMBL" id="KAA5535092.1"/>
    </source>
</evidence>
<dbReference type="AlphaFoldDB" id="A0A5M6CM86"/>
<reference evidence="2 3" key="1">
    <citation type="submission" date="2019-09" db="EMBL/GenBank/DDBJ databases">
        <title>Genome sequence and assembly of Taibaiella sp.</title>
        <authorList>
            <person name="Chhetri G."/>
        </authorList>
    </citation>
    <scope>NUCLEOTIDE SEQUENCE [LARGE SCALE GENOMIC DNA]</scope>
    <source>
        <strain evidence="2 3">KVB11</strain>
    </source>
</reference>
<proteinExistence type="predicted"/>
<organism evidence="2 3">
    <name type="scientific">Taibaiella lutea</name>
    <dbReference type="NCBI Taxonomy" id="2608001"/>
    <lineage>
        <taxon>Bacteria</taxon>
        <taxon>Pseudomonadati</taxon>
        <taxon>Bacteroidota</taxon>
        <taxon>Chitinophagia</taxon>
        <taxon>Chitinophagales</taxon>
        <taxon>Chitinophagaceae</taxon>
        <taxon>Taibaiella</taxon>
    </lineage>
</organism>
<dbReference type="EMBL" id="VWSH01000002">
    <property type="protein sequence ID" value="KAA5535092.1"/>
    <property type="molecule type" value="Genomic_DNA"/>
</dbReference>
<name>A0A5M6CM86_9BACT</name>
<sequence length="571" mass="58223">MSPKNVIQRLLPQLLLWSVCICGFGCSDVYGQYSIIYAQYVGPYPANTGGSAGAGGSAGIGGSAGAVGIYTISNTDNLNDNIYTNYATLSATSGKPGSGVAPGNGGSSTAYVNLNFNGATTPSSANPVILKLQATSNSNLTPLSQVSVQAYNGASLVGAAVAVSTLTVRSTDEYVFTPTGACTSVRITVTSDAAGGLFGGNAANTTVSLFYASVYDPTCSPPIYTTTSVTGLLSLNGIVNNPYNAIDNNMSTFAAFSVGVGVGATLHENVYYGSLSNTGDAVTVTLSLPSSSLAAGLLGSISIIAYNGNSSVGSVTFSALLQGTDLLNLLQAGSPATISFDPGASFNRVEITMGSLVGLATSLNVYEVERTGKKPSFTLPLDDTTYACNGTSASIAADAPPAGYELRWFATGAVSDQSALYTGNTFSPSGTITHDTLFWVAKFKTGCLLGSEKVPVRVFVRPLPTITLGVNPVVCILGTNAVLPYTATTNSPIKYSITWSASGLTNVVDNTLPSTSANSILINIPVGISIGVKNGTLKVKNANNCSSSGIAMSVTVKSPPVITSPIVTNYQ</sequence>
<accession>A0A5M6CM86</accession>
<dbReference type="Proteomes" id="UP000323632">
    <property type="component" value="Unassembled WGS sequence"/>
</dbReference>
<evidence type="ECO:0000259" key="1">
    <source>
        <dbReference type="Pfam" id="PF19081"/>
    </source>
</evidence>
<feature type="domain" description="Ig-like" evidence="1">
    <location>
        <begin position="384"/>
        <end position="462"/>
    </location>
</feature>
<dbReference type="Pfam" id="PF19081">
    <property type="entry name" value="Ig_7"/>
    <property type="match status" value="1"/>
</dbReference>
<gene>
    <name evidence="2" type="ORF">F0919_10905</name>
</gene>
<evidence type="ECO:0000313" key="3">
    <source>
        <dbReference type="Proteomes" id="UP000323632"/>
    </source>
</evidence>
<dbReference type="RefSeq" id="WP_150032771.1">
    <property type="nucleotide sequence ID" value="NZ_VWSH01000002.1"/>
</dbReference>
<protein>
    <recommendedName>
        <fullName evidence="1">Ig-like domain-containing protein</fullName>
    </recommendedName>
</protein>
<comment type="caution">
    <text evidence="2">The sequence shown here is derived from an EMBL/GenBank/DDBJ whole genome shotgun (WGS) entry which is preliminary data.</text>
</comment>
<dbReference type="InterPro" id="IPR044023">
    <property type="entry name" value="Ig_7"/>
</dbReference>